<dbReference type="Proteomes" id="UP000318939">
    <property type="component" value="Chromosome"/>
</dbReference>
<reference evidence="1" key="2">
    <citation type="journal article" date="2023" name="MicrobiologyOpen">
        <title>Genomics of the tumorigenes clade of the family Rhizobiaceae and description of Rhizobium rhododendri sp. nov.</title>
        <authorList>
            <person name="Kuzmanovic N."/>
            <person name="diCenzo G.C."/>
            <person name="Bunk B."/>
            <person name="Sproeer C."/>
            <person name="Fruehling A."/>
            <person name="Neumann-Schaal M."/>
            <person name="Overmann J."/>
            <person name="Smalla K."/>
        </authorList>
    </citation>
    <scope>NUCLEOTIDE SEQUENCE</scope>
    <source>
        <strain evidence="1">Rho-6.2</strain>
    </source>
</reference>
<keyword evidence="2" id="KW-1185">Reference proteome</keyword>
<dbReference type="EMBL" id="CP117267">
    <property type="protein sequence ID" value="WFS23430.1"/>
    <property type="molecule type" value="Genomic_DNA"/>
</dbReference>
<evidence type="ECO:0000313" key="1">
    <source>
        <dbReference type="EMBL" id="WFS23430.1"/>
    </source>
</evidence>
<evidence type="ECO:0000313" key="2">
    <source>
        <dbReference type="Proteomes" id="UP000318939"/>
    </source>
</evidence>
<sequence length="49" mass="5539">MGVDSARIKAVNNKDRNFTRGALTKFIREADEKLAEYITAEIGSRQRVV</sequence>
<reference evidence="1" key="1">
    <citation type="journal article" date="2019" name="Phytopathology">
        <title>A Novel Group of Rhizobium tumorigenes-Like Agrobacteria Associated with Crown Gall Disease of Rhododendron and Blueberry.</title>
        <authorList>
            <person name="Kuzmanovic N."/>
            <person name="Behrens P."/>
            <person name="Idczak E."/>
            <person name="Wagner S."/>
            <person name="Gotz M."/>
            <person name="Sproer C."/>
            <person name="Bunk B."/>
            <person name="Overmann J."/>
            <person name="Smalla K."/>
        </authorList>
    </citation>
    <scope>NUCLEOTIDE SEQUENCE</scope>
    <source>
        <strain evidence="1">Rho-6.2</strain>
    </source>
</reference>
<dbReference type="RefSeq" id="WP_224128070.1">
    <property type="nucleotide sequence ID" value="NZ_CP117267.1"/>
</dbReference>
<accession>A0ABY8IJ49</accession>
<name>A0ABY8IJ49_9HYPH</name>
<gene>
    <name evidence="1" type="ORF">PR018_02565</name>
</gene>
<organism evidence="1 2">
    <name type="scientific">Rhizobium rhododendri</name>
    <dbReference type="NCBI Taxonomy" id="2506430"/>
    <lineage>
        <taxon>Bacteria</taxon>
        <taxon>Pseudomonadati</taxon>
        <taxon>Pseudomonadota</taxon>
        <taxon>Alphaproteobacteria</taxon>
        <taxon>Hyphomicrobiales</taxon>
        <taxon>Rhizobiaceae</taxon>
        <taxon>Rhizobium/Agrobacterium group</taxon>
        <taxon>Rhizobium</taxon>
    </lineage>
</organism>
<proteinExistence type="predicted"/>
<protein>
    <submittedName>
        <fullName evidence="1">Uncharacterized protein</fullName>
    </submittedName>
</protein>